<dbReference type="PROSITE" id="PS50949">
    <property type="entry name" value="HTH_GNTR"/>
    <property type="match status" value="1"/>
</dbReference>
<keyword evidence="2" id="KW-0663">Pyridoxal phosphate</keyword>
<dbReference type="RefSeq" id="WP_092842397.1">
    <property type="nucleotide sequence ID" value="NZ_FOVP01000044.1"/>
</dbReference>
<dbReference type="AlphaFoldDB" id="A0A1I5GY97"/>
<keyword evidence="9" id="KW-1185">Reference proteome</keyword>
<organism evidence="8 9">
    <name type="scientific">Roseovarius lutimaris</name>
    <dbReference type="NCBI Taxonomy" id="1005928"/>
    <lineage>
        <taxon>Bacteria</taxon>
        <taxon>Pseudomonadati</taxon>
        <taxon>Pseudomonadota</taxon>
        <taxon>Alphaproteobacteria</taxon>
        <taxon>Rhodobacterales</taxon>
        <taxon>Roseobacteraceae</taxon>
        <taxon>Roseovarius</taxon>
    </lineage>
</organism>
<dbReference type="Pfam" id="PF00392">
    <property type="entry name" value="GntR"/>
    <property type="match status" value="1"/>
</dbReference>
<evidence type="ECO:0000313" key="9">
    <source>
        <dbReference type="Proteomes" id="UP000198599"/>
    </source>
</evidence>
<dbReference type="EMBL" id="FOVP01000044">
    <property type="protein sequence ID" value="SFO41028.1"/>
    <property type="molecule type" value="Genomic_DNA"/>
</dbReference>
<dbReference type="InterPro" id="IPR004839">
    <property type="entry name" value="Aminotransferase_I/II_large"/>
</dbReference>
<dbReference type="Gene3D" id="1.10.10.10">
    <property type="entry name" value="Winged helix-like DNA-binding domain superfamily/Winged helix DNA-binding domain"/>
    <property type="match status" value="1"/>
</dbReference>
<dbReference type="GO" id="GO:0030170">
    <property type="term" value="F:pyridoxal phosphate binding"/>
    <property type="evidence" value="ECO:0007669"/>
    <property type="project" value="InterPro"/>
</dbReference>
<dbReference type="InterPro" id="IPR015424">
    <property type="entry name" value="PyrdxlP-dep_Trfase"/>
</dbReference>
<dbReference type="GO" id="GO:0003677">
    <property type="term" value="F:DNA binding"/>
    <property type="evidence" value="ECO:0007669"/>
    <property type="project" value="UniProtKB-KW"/>
</dbReference>
<evidence type="ECO:0000256" key="5">
    <source>
        <dbReference type="ARBA" id="ARBA00023163"/>
    </source>
</evidence>
<dbReference type="InterPro" id="IPR000524">
    <property type="entry name" value="Tscrpt_reg_HTH_GntR"/>
</dbReference>
<keyword evidence="3" id="KW-0805">Transcription regulation</keyword>
<dbReference type="InterPro" id="IPR015421">
    <property type="entry name" value="PyrdxlP-dep_Trfase_major"/>
</dbReference>
<dbReference type="PANTHER" id="PTHR46577">
    <property type="entry name" value="HTH-TYPE TRANSCRIPTIONAL REGULATORY PROTEIN GABR"/>
    <property type="match status" value="1"/>
</dbReference>
<gene>
    <name evidence="8" type="ORF">SAMN04487859_14411</name>
</gene>
<evidence type="ECO:0000256" key="3">
    <source>
        <dbReference type="ARBA" id="ARBA00023015"/>
    </source>
</evidence>
<feature type="region of interest" description="Disordered" evidence="6">
    <location>
        <begin position="1"/>
        <end position="20"/>
    </location>
</feature>
<name>A0A1I5GY97_9RHOB</name>
<keyword evidence="4" id="KW-0238">DNA-binding</keyword>
<dbReference type="GO" id="GO:0003700">
    <property type="term" value="F:DNA-binding transcription factor activity"/>
    <property type="evidence" value="ECO:0007669"/>
    <property type="project" value="InterPro"/>
</dbReference>
<evidence type="ECO:0000256" key="6">
    <source>
        <dbReference type="SAM" id="MobiDB-lite"/>
    </source>
</evidence>
<dbReference type="PANTHER" id="PTHR46577:SF1">
    <property type="entry name" value="HTH-TYPE TRANSCRIPTIONAL REGULATORY PROTEIN GABR"/>
    <property type="match status" value="1"/>
</dbReference>
<dbReference type="Pfam" id="PF00155">
    <property type="entry name" value="Aminotran_1_2"/>
    <property type="match status" value="1"/>
</dbReference>
<dbReference type="SUPFAM" id="SSF53383">
    <property type="entry name" value="PLP-dependent transferases"/>
    <property type="match status" value="1"/>
</dbReference>
<feature type="domain" description="HTH gntR-type" evidence="7">
    <location>
        <begin position="34"/>
        <end position="102"/>
    </location>
</feature>
<dbReference type="InterPro" id="IPR036388">
    <property type="entry name" value="WH-like_DNA-bd_sf"/>
</dbReference>
<dbReference type="OrthoDB" id="9794015at2"/>
<dbReference type="Gene3D" id="3.40.640.10">
    <property type="entry name" value="Type I PLP-dependent aspartate aminotransferase-like (Major domain)"/>
    <property type="match status" value="1"/>
</dbReference>
<dbReference type="InterPro" id="IPR051446">
    <property type="entry name" value="HTH_trans_reg/aminotransferase"/>
</dbReference>
<dbReference type="SMART" id="SM00345">
    <property type="entry name" value="HTH_GNTR"/>
    <property type="match status" value="1"/>
</dbReference>
<evidence type="ECO:0000256" key="1">
    <source>
        <dbReference type="ARBA" id="ARBA00005384"/>
    </source>
</evidence>
<evidence type="ECO:0000256" key="2">
    <source>
        <dbReference type="ARBA" id="ARBA00022898"/>
    </source>
</evidence>
<proteinExistence type="inferred from homology"/>
<dbReference type="Proteomes" id="UP000198599">
    <property type="component" value="Unassembled WGS sequence"/>
</dbReference>
<evidence type="ECO:0000256" key="4">
    <source>
        <dbReference type="ARBA" id="ARBA00023125"/>
    </source>
</evidence>
<feature type="compositionally biased region" description="Low complexity" evidence="6">
    <location>
        <begin position="1"/>
        <end position="15"/>
    </location>
</feature>
<reference evidence="9" key="1">
    <citation type="submission" date="2016-10" db="EMBL/GenBank/DDBJ databases">
        <authorList>
            <person name="Varghese N."/>
            <person name="Submissions S."/>
        </authorList>
    </citation>
    <scope>NUCLEOTIDE SEQUENCE [LARGE SCALE GENOMIC DNA]</scope>
    <source>
        <strain evidence="9">DSM 28463</strain>
    </source>
</reference>
<dbReference type="STRING" id="1005928.SAMN04487859_14411"/>
<dbReference type="InterPro" id="IPR036390">
    <property type="entry name" value="WH_DNA-bd_sf"/>
</dbReference>
<comment type="similarity">
    <text evidence="1">In the C-terminal section; belongs to the class-I pyridoxal-phosphate-dependent aminotransferase family.</text>
</comment>
<evidence type="ECO:0000259" key="7">
    <source>
        <dbReference type="PROSITE" id="PS50949"/>
    </source>
</evidence>
<protein>
    <submittedName>
        <fullName evidence="8">Transcriptional regulator, GntR family</fullName>
    </submittedName>
</protein>
<dbReference type="SUPFAM" id="SSF46785">
    <property type="entry name" value="Winged helix' DNA-binding domain"/>
    <property type="match status" value="1"/>
</dbReference>
<dbReference type="CDD" id="cd00609">
    <property type="entry name" value="AAT_like"/>
    <property type="match status" value="1"/>
</dbReference>
<dbReference type="CDD" id="cd07377">
    <property type="entry name" value="WHTH_GntR"/>
    <property type="match status" value="1"/>
</dbReference>
<sequence>MAAPKNTKTTTAPVTEIPPESNVSIRNTAIKSKPHTFRTIVRLIAEEIRNGHYQPGDRLPPHRRLAEKMGVAVATVSRAYDELSRIGLTTGEVGRGTFVRRAPGSRPVDAILTRPAPTEIDLSINQPAISERHDIALRTALIRLSEPSADALRLTLAGYQPSVGRFEHRQAGSKWLGTLGLHVDPEQIVISSGIQQGVMVSVAAAFKPGDVVIVENLTNPSFRSLANLLRLTLVGAPMDQFGIMPDALDRIARETGAKGLYTMPTYQNPTGTVMPRERRTKIVDVAIKRNLTVIENAAYDAILNTPLPSLYTDLVAKGAPVFYISALTKVVMSGVRIAFVVPPAALLPQVTGVVFATTTHAPPLAAEITSEWIMDGTAETLVAWQRTELQARHQITKDVLGDLVSANSGPCNHLWLQVPEPWRADEVLSLCRAQNVILGPPAAFTVGRTQAPQAIRISLGAARDRESLRLAVEVLANVIGGAPILPSGFT</sequence>
<evidence type="ECO:0000313" key="8">
    <source>
        <dbReference type="EMBL" id="SFO41028.1"/>
    </source>
</evidence>
<keyword evidence="5" id="KW-0804">Transcription</keyword>
<accession>A0A1I5GY97</accession>